<evidence type="ECO:0000313" key="1">
    <source>
        <dbReference type="EMBL" id="KAK5835948.1"/>
    </source>
</evidence>
<dbReference type="EMBL" id="JARKNE010000004">
    <property type="protein sequence ID" value="KAK5835948.1"/>
    <property type="molecule type" value="Genomic_DNA"/>
</dbReference>
<reference evidence="1 2" key="1">
    <citation type="submission" date="2023-03" db="EMBL/GenBank/DDBJ databases">
        <title>WGS of Gossypium arboreum.</title>
        <authorList>
            <person name="Yu D."/>
        </authorList>
    </citation>
    <scope>NUCLEOTIDE SEQUENCE [LARGE SCALE GENOMIC DNA]</scope>
    <source>
        <tissue evidence="1">Leaf</tissue>
    </source>
</reference>
<sequence>MFSIHNSNHENPYIIDNHDEIHGKIQLDLVIEDHEDELNIVEVVSDPINIATYLNVKVEVTYELATNVELKPIVNESVEEPIHFLAIAKKVPTEEVG</sequence>
<gene>
    <name evidence="1" type="ORF">PVK06_011672</name>
</gene>
<proteinExistence type="predicted"/>
<keyword evidence="2" id="KW-1185">Reference proteome</keyword>
<comment type="caution">
    <text evidence="1">The sequence shown here is derived from an EMBL/GenBank/DDBJ whole genome shotgun (WGS) entry which is preliminary data.</text>
</comment>
<protein>
    <submittedName>
        <fullName evidence="1">Uncharacterized protein</fullName>
    </submittedName>
</protein>
<evidence type="ECO:0000313" key="2">
    <source>
        <dbReference type="Proteomes" id="UP001358586"/>
    </source>
</evidence>
<name>A0ABR0Q9J1_GOSAR</name>
<accession>A0ABR0Q9J1</accession>
<organism evidence="1 2">
    <name type="scientific">Gossypium arboreum</name>
    <name type="common">Tree cotton</name>
    <name type="synonym">Gossypium nanking</name>
    <dbReference type="NCBI Taxonomy" id="29729"/>
    <lineage>
        <taxon>Eukaryota</taxon>
        <taxon>Viridiplantae</taxon>
        <taxon>Streptophyta</taxon>
        <taxon>Embryophyta</taxon>
        <taxon>Tracheophyta</taxon>
        <taxon>Spermatophyta</taxon>
        <taxon>Magnoliopsida</taxon>
        <taxon>eudicotyledons</taxon>
        <taxon>Gunneridae</taxon>
        <taxon>Pentapetalae</taxon>
        <taxon>rosids</taxon>
        <taxon>malvids</taxon>
        <taxon>Malvales</taxon>
        <taxon>Malvaceae</taxon>
        <taxon>Malvoideae</taxon>
        <taxon>Gossypium</taxon>
    </lineage>
</organism>
<dbReference type="Proteomes" id="UP001358586">
    <property type="component" value="Chromosome 4"/>
</dbReference>